<keyword evidence="3" id="KW-0862">Zinc</keyword>
<dbReference type="Pfam" id="PF25597">
    <property type="entry name" value="SH3_retrovirus"/>
    <property type="match status" value="1"/>
</dbReference>
<dbReference type="Gene3D" id="2.40.70.10">
    <property type="entry name" value="Acid Proteases"/>
    <property type="match status" value="2"/>
</dbReference>
<feature type="domain" description="CCHC-type" evidence="5">
    <location>
        <begin position="1314"/>
        <end position="1329"/>
    </location>
</feature>
<dbReference type="GO" id="GO:0016787">
    <property type="term" value="F:hydrolase activity"/>
    <property type="evidence" value="ECO:0007669"/>
    <property type="project" value="UniProtKB-KW"/>
</dbReference>
<evidence type="ECO:0000259" key="6">
    <source>
        <dbReference type="PROSITE" id="PS50994"/>
    </source>
</evidence>
<dbReference type="EMBL" id="JAUUTY010000006">
    <property type="protein sequence ID" value="KAK1614403.1"/>
    <property type="molecule type" value="Genomic_DNA"/>
</dbReference>
<keyword evidence="2" id="KW-0378">Hydrolase</keyword>
<dbReference type="Pfam" id="PF00098">
    <property type="entry name" value="zf-CCHC"/>
    <property type="match status" value="1"/>
</dbReference>
<accession>A0AAD8VRM4</accession>
<evidence type="ECO:0000256" key="3">
    <source>
        <dbReference type="PROSITE-ProRule" id="PRU00047"/>
    </source>
</evidence>
<dbReference type="Pfam" id="PF00665">
    <property type="entry name" value="rve"/>
    <property type="match status" value="1"/>
</dbReference>
<dbReference type="SUPFAM" id="SSF57756">
    <property type="entry name" value="Retrovirus zinc finger-like domains"/>
    <property type="match status" value="1"/>
</dbReference>
<dbReference type="InterPro" id="IPR039537">
    <property type="entry name" value="Retrotran_Ty1/copia-like"/>
</dbReference>
<proteinExistence type="predicted"/>
<keyword evidence="8" id="KW-1185">Reference proteome</keyword>
<feature type="compositionally biased region" description="Basic residues" evidence="4">
    <location>
        <begin position="329"/>
        <end position="343"/>
    </location>
</feature>
<dbReference type="InterPro" id="IPR021109">
    <property type="entry name" value="Peptidase_aspartic_dom_sf"/>
</dbReference>
<name>A0AAD8VRM4_LOLMU</name>
<dbReference type="CDD" id="cd00303">
    <property type="entry name" value="retropepsin_like"/>
    <property type="match status" value="2"/>
</dbReference>
<dbReference type="Pfam" id="PF07727">
    <property type="entry name" value="RVT_2"/>
    <property type="match status" value="1"/>
</dbReference>
<dbReference type="SUPFAM" id="SSF53098">
    <property type="entry name" value="Ribonuclease H-like"/>
    <property type="match status" value="1"/>
</dbReference>
<feature type="non-terminal residue" evidence="7">
    <location>
        <position position="1"/>
    </location>
</feature>
<dbReference type="SUPFAM" id="SSF50630">
    <property type="entry name" value="Acid proteases"/>
    <property type="match status" value="2"/>
</dbReference>
<feature type="region of interest" description="Disordered" evidence="4">
    <location>
        <begin position="1774"/>
        <end position="1827"/>
    </location>
</feature>
<comment type="caution">
    <text evidence="7">The sequence shown here is derived from an EMBL/GenBank/DDBJ whole genome shotgun (WGS) entry which is preliminary data.</text>
</comment>
<reference evidence="7" key="1">
    <citation type="submission" date="2023-07" db="EMBL/GenBank/DDBJ databases">
        <title>A chromosome-level genome assembly of Lolium multiflorum.</title>
        <authorList>
            <person name="Chen Y."/>
            <person name="Copetti D."/>
            <person name="Kolliker R."/>
            <person name="Studer B."/>
        </authorList>
    </citation>
    <scope>NUCLEOTIDE SEQUENCE</scope>
    <source>
        <strain evidence="7">02402/16</strain>
        <tissue evidence="7">Leaf</tissue>
    </source>
</reference>
<evidence type="ECO:0000256" key="1">
    <source>
        <dbReference type="ARBA" id="ARBA00022723"/>
    </source>
</evidence>
<organism evidence="7 8">
    <name type="scientific">Lolium multiflorum</name>
    <name type="common">Italian ryegrass</name>
    <name type="synonym">Lolium perenne subsp. multiflorum</name>
    <dbReference type="NCBI Taxonomy" id="4521"/>
    <lineage>
        <taxon>Eukaryota</taxon>
        <taxon>Viridiplantae</taxon>
        <taxon>Streptophyta</taxon>
        <taxon>Embryophyta</taxon>
        <taxon>Tracheophyta</taxon>
        <taxon>Spermatophyta</taxon>
        <taxon>Magnoliopsida</taxon>
        <taxon>Liliopsida</taxon>
        <taxon>Poales</taxon>
        <taxon>Poaceae</taxon>
        <taxon>BOP clade</taxon>
        <taxon>Pooideae</taxon>
        <taxon>Poodae</taxon>
        <taxon>Poeae</taxon>
        <taxon>Poeae Chloroplast Group 2 (Poeae type)</taxon>
        <taxon>Loliodinae</taxon>
        <taxon>Loliinae</taxon>
        <taxon>Lolium</taxon>
    </lineage>
</organism>
<dbReference type="InterPro" id="IPR025724">
    <property type="entry name" value="GAG-pre-integrase_dom"/>
</dbReference>
<keyword evidence="3" id="KW-0863">Zinc-finger</keyword>
<dbReference type="PROSITE" id="PS50158">
    <property type="entry name" value="ZF_CCHC"/>
    <property type="match status" value="1"/>
</dbReference>
<evidence type="ECO:0000313" key="8">
    <source>
        <dbReference type="Proteomes" id="UP001231189"/>
    </source>
</evidence>
<dbReference type="InterPro" id="IPR036397">
    <property type="entry name" value="RNaseH_sf"/>
</dbReference>
<feature type="domain" description="Integrase catalytic" evidence="6">
    <location>
        <begin position="1519"/>
        <end position="1695"/>
    </location>
</feature>
<dbReference type="InterPro" id="IPR012337">
    <property type="entry name" value="RNaseH-like_sf"/>
</dbReference>
<dbReference type="InterPro" id="IPR001878">
    <property type="entry name" value="Znf_CCHC"/>
</dbReference>
<feature type="compositionally biased region" description="Acidic residues" evidence="4">
    <location>
        <begin position="1801"/>
        <end position="1814"/>
    </location>
</feature>
<dbReference type="InterPro" id="IPR013103">
    <property type="entry name" value="RVT_2"/>
</dbReference>
<dbReference type="InterPro" id="IPR001584">
    <property type="entry name" value="Integrase_cat-core"/>
</dbReference>
<dbReference type="Pfam" id="PF13976">
    <property type="entry name" value="gag_pre-integrs"/>
    <property type="match status" value="1"/>
</dbReference>
<gene>
    <name evidence="7" type="ORF">QYE76_019920</name>
</gene>
<dbReference type="GO" id="GO:0003676">
    <property type="term" value="F:nucleic acid binding"/>
    <property type="evidence" value="ECO:0007669"/>
    <property type="project" value="InterPro"/>
</dbReference>
<dbReference type="PANTHER" id="PTHR42648">
    <property type="entry name" value="TRANSPOSASE, PUTATIVE-RELATED"/>
    <property type="match status" value="1"/>
</dbReference>
<dbReference type="Gene3D" id="3.30.420.10">
    <property type="entry name" value="Ribonuclease H-like superfamily/Ribonuclease H"/>
    <property type="match status" value="1"/>
</dbReference>
<keyword evidence="1" id="KW-0479">Metal-binding</keyword>
<evidence type="ECO:0000256" key="2">
    <source>
        <dbReference type="ARBA" id="ARBA00022801"/>
    </source>
</evidence>
<dbReference type="PANTHER" id="PTHR42648:SF27">
    <property type="entry name" value="RNA-DIRECTED DNA POLYMERASE"/>
    <property type="match status" value="1"/>
</dbReference>
<feature type="compositionally biased region" description="Basic and acidic residues" evidence="4">
    <location>
        <begin position="1815"/>
        <end position="1826"/>
    </location>
</feature>
<evidence type="ECO:0000259" key="5">
    <source>
        <dbReference type="PROSITE" id="PS50158"/>
    </source>
</evidence>
<dbReference type="Proteomes" id="UP001231189">
    <property type="component" value="Unassembled WGS sequence"/>
</dbReference>
<dbReference type="Pfam" id="PF14223">
    <property type="entry name" value="Retrotran_gag_2"/>
    <property type="match status" value="1"/>
</dbReference>
<dbReference type="GO" id="GO:0015074">
    <property type="term" value="P:DNA integration"/>
    <property type="evidence" value="ECO:0007669"/>
    <property type="project" value="InterPro"/>
</dbReference>
<sequence>MGRGPPWPASPLYKEGRGWPATPPPIASSSGRLSLHHTLSGLRRSPAVFFLHHHHHAVVLLDVGGDLPHLRCPLERERKELHRHRTRDRVRKCCRIAAPGTIVYTNNEINLIMAPPSINFNQFLEKEKLKGNGSNFTDWSRHVRIFLTGVSMQYVLEAPLGPPPPPAVSEDIKNVYETRVTRYSEIQCAILCSLEAELQKRFEHHDPCEMMRELKLIFETHAAVESYEASKQFFNCMMEEGSSVSEHMFAMSGHAKKLSDLGIVIPNKLGIHRVLQSLPPSYKNFVMNYNMQNMNKELPELFSMLKSAEVEIKKENQVLMVNKTTSFKKQGKPNKGNFKKGGKKVAAPPEKPKAGDTSPTSNVDPNNVPLASLVAQEENVDVNFIKNNNFNNNAYRNNSGNNYRPYPSANGNGYGNSYGNSYNNNRSVPSGLEAMLKEFISTQTAFNKSVEEKLDKIDTIASRVDRLASDVNLLKLKVMPNNDIDNKITTTANAIQVRINENIRLMAELRARWDREENEKLAKENNVAKVWTITTTSNANSSHVAAPPTINGKIIGVGNVSTPSAKRTKLPEIAKTAETACDKTAEIFSNLGDNDPIAVAHNDLDFDDCHISEVIKFLQKLAKSPNASAINLAFTKHITNALIKAREEKLKLETSIPRKLEDGWEPIIKMKFNDFECNALCDLGASISVMPKKIYDMLDLPPLKNCYLDVNLADNVKKKPLGRIDNVHITVNNNLVPVDFVVLDIECNASCPIVLGRPFLRTVGAVIDMREAAGGTFMSITLGAATKLLDDMMINYSEWHTERAPQGKKVNSVEETSSLSDKIDVIMSMLVNGRSNVDPNNVPLASLVAQEENVDVNFIKNNNFNNNAYRNNSGNNYRPYPSANGNGYGNSYGNSYNNNRSVPSGLEAMLKEFISTQTAFNKSVEEKLDKIDTIASRVDRLASDVNLLKLKVMPNNDIDNKITTTANAIQVRINENIRLMAELRARWDREENEKLAKENNVAKVWTITTTSNANSSHVAAPPTINGKIIGVGNVSTPSAKRTKLPEIAKTAETACDKTAEIFSNLGDNDPIAVAHNDLDFDDCHISEVIKFLQKLAKSPNASAINLAFTKHITNALIKAREEKLKLETSIPRKLEDGWEPIIKMKFNDFECNALCDLGASISVMPKKIYDMLDLPPLKNCYLDVNLADNVKKKPLGRIDNVHITVNNNLVPVDFVVLDIECNASCPIVLGRPFLRTVGAVIDMREGSALAPESLVLRRITFRDHQPSTCFLAPTGSIKPWFLSEGKLATVRIIPSSWGSQRTCLRAGPKPETVCYYCQGKGHWKRNCTKYLADLKSGHAKKKGIFDIHVIDVYLTGSRSSELRNKRSLARDEVTMRVGNGSKVDVIAVGTLPLHLPSGLVLNLNNCYLVPALSMNIISGSCLMQDGYSFKSENNGCSIYMSNVFYGHAPEMNGLFLLNLDSSDTHVHNIDAKRIKLNDNSTYMWHCRLGHIGVKRMKKLHSDGLLESLDRCEACLMGKMTKTPFSGTMERATDLLEIIHTDVCGPMSVASRGGYRYVLTFTDDLSRYGYIYFMKHKSETFEKFKEFQSEVENQRNKKIKFLRSDRGGEYLSYEFGMHLKKCGILSQLTPPGTPQRNGVSERRNRTLLDMVRSMMSLTDLPLSFWGYALETAAFTLNRAPSKSVETTPYELWFGKKPKLSFLKVWGCDAYVKKLQPDKLEPKAEKCVFIGYPKETIGYTFYHRSEGKIFVAKNGSFLEKEFLTKEVTGRKVELDEVDEPSLIDQSSAVPEEVPVQPTPIGEEANDDDHETSNEEATEPRRSTRERTTPDWYDPCLNVMIVDNNDEDPATYEEAMMSPDSNKWQETMKSEMGSMYDNKVWTLVDLPDSRKAVENKWIFKRKTDADGNITVYKARLVAKGFRQIQGVDYDETFSPVAKLKSVRILLAIAAFFDYEIWQMDVKTAFLNGDIEEELYMVQPKGFVDPKNADKVCKLQRSIYGLKQASRSWNLLKRVIKDFGFIRTHGEACIYKKVSGSSVVPDII</sequence>
<protein>
    <recommendedName>
        <fullName evidence="9">Gag-pol polyprotein</fullName>
    </recommendedName>
</protein>
<feature type="region of interest" description="Disordered" evidence="4">
    <location>
        <begin position="1"/>
        <end position="32"/>
    </location>
</feature>
<dbReference type="PROSITE" id="PS50994">
    <property type="entry name" value="INTEGRASE"/>
    <property type="match status" value="1"/>
</dbReference>
<evidence type="ECO:0000313" key="7">
    <source>
        <dbReference type="EMBL" id="KAK1614403.1"/>
    </source>
</evidence>
<dbReference type="SMART" id="SM00343">
    <property type="entry name" value="ZnF_C2HC"/>
    <property type="match status" value="1"/>
</dbReference>
<evidence type="ECO:0000256" key="4">
    <source>
        <dbReference type="SAM" id="MobiDB-lite"/>
    </source>
</evidence>
<evidence type="ECO:0008006" key="9">
    <source>
        <dbReference type="Google" id="ProtNLM"/>
    </source>
</evidence>
<dbReference type="InterPro" id="IPR036875">
    <property type="entry name" value="Znf_CCHC_sf"/>
</dbReference>
<feature type="region of interest" description="Disordered" evidence="4">
    <location>
        <begin position="325"/>
        <end position="365"/>
    </location>
</feature>
<dbReference type="InterPro" id="IPR057670">
    <property type="entry name" value="SH3_retrovirus"/>
</dbReference>
<dbReference type="GO" id="GO:0008270">
    <property type="term" value="F:zinc ion binding"/>
    <property type="evidence" value="ECO:0007669"/>
    <property type="project" value="UniProtKB-KW"/>
</dbReference>